<sequence length="102" mass="11985">MPPFSDFIVIVNYHSQMVYCIFVVEHLASFILAIVNDAFYVMNCYEMNILQNDYYIHDYSIHLAVKFNMNEHFNQSYINDALTCTINKKLVGDNKKDNSMNL</sequence>
<name>A0A8S4PZU2_OWEFU</name>
<evidence type="ECO:0000313" key="2">
    <source>
        <dbReference type="EMBL" id="CAH1799822.1"/>
    </source>
</evidence>
<keyword evidence="3" id="KW-1185">Reference proteome</keyword>
<comment type="caution">
    <text evidence="2">The sequence shown here is derived from an EMBL/GenBank/DDBJ whole genome shotgun (WGS) entry which is preliminary data.</text>
</comment>
<proteinExistence type="predicted"/>
<keyword evidence="1" id="KW-0472">Membrane</keyword>
<keyword evidence="1" id="KW-0812">Transmembrane</keyword>
<dbReference type="Proteomes" id="UP000749559">
    <property type="component" value="Unassembled WGS sequence"/>
</dbReference>
<feature type="transmembrane region" description="Helical" evidence="1">
    <location>
        <begin position="16"/>
        <end position="35"/>
    </location>
</feature>
<organism evidence="2 3">
    <name type="scientific">Owenia fusiformis</name>
    <name type="common">Polychaete worm</name>
    <dbReference type="NCBI Taxonomy" id="6347"/>
    <lineage>
        <taxon>Eukaryota</taxon>
        <taxon>Metazoa</taxon>
        <taxon>Spiralia</taxon>
        <taxon>Lophotrochozoa</taxon>
        <taxon>Annelida</taxon>
        <taxon>Polychaeta</taxon>
        <taxon>Sedentaria</taxon>
        <taxon>Canalipalpata</taxon>
        <taxon>Sabellida</taxon>
        <taxon>Oweniida</taxon>
        <taxon>Oweniidae</taxon>
        <taxon>Owenia</taxon>
    </lineage>
</organism>
<evidence type="ECO:0000313" key="3">
    <source>
        <dbReference type="Proteomes" id="UP000749559"/>
    </source>
</evidence>
<reference evidence="2" key="1">
    <citation type="submission" date="2022-03" db="EMBL/GenBank/DDBJ databases">
        <authorList>
            <person name="Martin C."/>
        </authorList>
    </citation>
    <scope>NUCLEOTIDE SEQUENCE</scope>
</reference>
<accession>A0A8S4PZU2</accession>
<dbReference type="AlphaFoldDB" id="A0A8S4PZU2"/>
<keyword evidence="1" id="KW-1133">Transmembrane helix</keyword>
<dbReference type="EMBL" id="CAIIXF020000011">
    <property type="protein sequence ID" value="CAH1799822.1"/>
    <property type="molecule type" value="Genomic_DNA"/>
</dbReference>
<evidence type="ECO:0000256" key="1">
    <source>
        <dbReference type="SAM" id="Phobius"/>
    </source>
</evidence>
<gene>
    <name evidence="2" type="ORF">OFUS_LOCUS23791</name>
</gene>
<protein>
    <submittedName>
        <fullName evidence="2">Uncharacterized protein</fullName>
    </submittedName>
</protein>